<feature type="compositionally biased region" description="Basic residues" evidence="1">
    <location>
        <begin position="25"/>
        <end position="43"/>
    </location>
</feature>
<dbReference type="VEuPathDB" id="FungiDB:PC110_g19168"/>
<dbReference type="PANTHER" id="PTHR46599:SF3">
    <property type="entry name" value="PIGGYBAC TRANSPOSABLE ELEMENT-DERIVED PROTEIN 4"/>
    <property type="match status" value="1"/>
</dbReference>
<dbReference type="VEuPathDB" id="FungiDB:PC110_g17503"/>
<dbReference type="AlphaFoldDB" id="A0A8T1B0R8"/>
<comment type="caution">
    <text evidence="3">The sequence shown here is derived from an EMBL/GenBank/DDBJ whole genome shotgun (WGS) entry which is preliminary data.</text>
</comment>
<dbReference type="EMBL" id="RCMK01001449">
    <property type="protein sequence ID" value="KAG2894037.1"/>
    <property type="molecule type" value="Genomic_DNA"/>
</dbReference>
<dbReference type="VEuPathDB" id="FungiDB:PC110_g15043"/>
<organism evidence="3 5">
    <name type="scientific">Phytophthora cactorum</name>
    <dbReference type="NCBI Taxonomy" id="29920"/>
    <lineage>
        <taxon>Eukaryota</taxon>
        <taxon>Sar</taxon>
        <taxon>Stramenopiles</taxon>
        <taxon>Oomycota</taxon>
        <taxon>Peronosporomycetes</taxon>
        <taxon>Peronosporales</taxon>
        <taxon>Peronosporaceae</taxon>
        <taxon>Phytophthora</taxon>
    </lineage>
</organism>
<feature type="domain" description="PiggyBac transposable element-derived protein" evidence="2">
    <location>
        <begin position="6"/>
        <end position="367"/>
    </location>
</feature>
<protein>
    <recommendedName>
        <fullName evidence="2">PiggyBac transposable element-derived protein domain-containing protein</fullName>
    </recommendedName>
</protein>
<sequence length="379" mass="43781">MMLLFYFLPKSLWVSITKETNRYKKQTAHARAKRIRSKQRKRSTATPETAKQIERRLRAEHAYQPHEILHVIGLLVARMLNSMTRRFSRHWTMTQDGAILAGNYGKFMARNRCTSILRDFHVVNNEAPRIRDKMWKLRPVVDTLQSRFRSGWSLGSKYSFDEGVLPATSKRNTTRMFMPNKPHRYGAKLFMVCDSVSAYCHRFEVYVGKRQTEDADQQEFDNKTGAAAVIRNMKDVLLERHQGFLLVVIDRYCSSIPLVIQLLSMSVYVLGTIMINRLGFDKQVVESRKTRPRPIERGSFAFSRSTAIPTMVTCHWWDRKPVHYLATGPSMAEDSIHRNIKMVGPSTVKCPKLVTGYQRWMGGVCDGSHSTLHRGSESF</sequence>
<dbReference type="Proteomes" id="UP000736787">
    <property type="component" value="Unassembled WGS sequence"/>
</dbReference>
<dbReference type="Pfam" id="PF13843">
    <property type="entry name" value="DDE_Tnp_1_7"/>
    <property type="match status" value="1"/>
</dbReference>
<gene>
    <name evidence="3" type="ORF">PC117_g23590</name>
    <name evidence="4" type="ORF">PC118_g21732</name>
</gene>
<evidence type="ECO:0000313" key="3">
    <source>
        <dbReference type="EMBL" id="KAG2894037.1"/>
    </source>
</evidence>
<dbReference type="PANTHER" id="PTHR46599">
    <property type="entry name" value="PIGGYBAC TRANSPOSABLE ELEMENT-DERIVED PROTEIN 4"/>
    <property type="match status" value="1"/>
</dbReference>
<name>A0A8T1B0R8_9STRA</name>
<dbReference type="EMBL" id="RCML01001538">
    <property type="protein sequence ID" value="KAG2961860.1"/>
    <property type="molecule type" value="Genomic_DNA"/>
</dbReference>
<feature type="region of interest" description="Disordered" evidence="1">
    <location>
        <begin position="25"/>
        <end position="51"/>
    </location>
</feature>
<proteinExistence type="predicted"/>
<dbReference type="Proteomes" id="UP000697107">
    <property type="component" value="Unassembled WGS sequence"/>
</dbReference>
<dbReference type="InterPro" id="IPR029526">
    <property type="entry name" value="PGBD"/>
</dbReference>
<accession>A0A8T1B0R8</accession>
<evidence type="ECO:0000313" key="4">
    <source>
        <dbReference type="EMBL" id="KAG2961860.1"/>
    </source>
</evidence>
<evidence type="ECO:0000259" key="2">
    <source>
        <dbReference type="Pfam" id="PF13843"/>
    </source>
</evidence>
<reference evidence="3" key="1">
    <citation type="submission" date="2018-10" db="EMBL/GenBank/DDBJ databases">
        <title>Effector identification in a new, highly contiguous assembly of the strawberry crown rot pathogen Phytophthora cactorum.</title>
        <authorList>
            <person name="Armitage A.D."/>
            <person name="Nellist C.F."/>
            <person name="Bates H."/>
            <person name="Vickerstaff R.J."/>
            <person name="Harrison R.J."/>
        </authorList>
    </citation>
    <scope>NUCLEOTIDE SEQUENCE</scope>
    <source>
        <strain evidence="3">4040</strain>
        <strain evidence="4">P415</strain>
    </source>
</reference>
<evidence type="ECO:0000256" key="1">
    <source>
        <dbReference type="SAM" id="MobiDB-lite"/>
    </source>
</evidence>
<evidence type="ECO:0000313" key="5">
    <source>
        <dbReference type="Proteomes" id="UP000736787"/>
    </source>
</evidence>